<sequence length="68" mass="7589">MRIDPITLVTELMKNEMNITQFSKISGIPRQTLYQLKGGQRCSEALGTRIAAALGIPLEQLKEKSNRS</sequence>
<accession>A0AAP2XUE6</accession>
<name>A0AAP2XUE6_CLOIN</name>
<gene>
    <name evidence="1" type="ORF">MKC95_22295</name>
</gene>
<organism evidence="1 2">
    <name type="scientific">Clostridium innocuum</name>
    <dbReference type="NCBI Taxonomy" id="1522"/>
    <lineage>
        <taxon>Bacteria</taxon>
        <taxon>Bacillati</taxon>
        <taxon>Bacillota</taxon>
        <taxon>Clostridia</taxon>
        <taxon>Eubacteriales</taxon>
        <taxon>Clostridiaceae</taxon>
        <taxon>Clostridium</taxon>
    </lineage>
</organism>
<dbReference type="Proteomes" id="UP001203972">
    <property type="component" value="Unassembled WGS sequence"/>
</dbReference>
<proteinExistence type="predicted"/>
<dbReference type="AlphaFoldDB" id="A0AAP2XUE6"/>
<dbReference type="GO" id="GO:0003677">
    <property type="term" value="F:DNA binding"/>
    <property type="evidence" value="ECO:0007669"/>
    <property type="project" value="InterPro"/>
</dbReference>
<dbReference type="SUPFAM" id="SSF47413">
    <property type="entry name" value="lambda repressor-like DNA-binding domains"/>
    <property type="match status" value="1"/>
</dbReference>
<comment type="caution">
    <text evidence="1">The sequence shown here is derived from an EMBL/GenBank/DDBJ whole genome shotgun (WGS) entry which is preliminary data.</text>
</comment>
<dbReference type="EMBL" id="JAKTMA010000073">
    <property type="protein sequence ID" value="MCR0235497.1"/>
    <property type="molecule type" value="Genomic_DNA"/>
</dbReference>
<protein>
    <submittedName>
        <fullName evidence="1">Helix-turn-helix transcriptional regulator</fullName>
    </submittedName>
</protein>
<evidence type="ECO:0000313" key="2">
    <source>
        <dbReference type="Proteomes" id="UP001203972"/>
    </source>
</evidence>
<evidence type="ECO:0000313" key="1">
    <source>
        <dbReference type="EMBL" id="MCR0235497.1"/>
    </source>
</evidence>
<dbReference type="InterPro" id="IPR010982">
    <property type="entry name" value="Lambda_DNA-bd_dom_sf"/>
</dbReference>
<dbReference type="RefSeq" id="WP_008819721.1">
    <property type="nucleotide sequence ID" value="NZ_AP025565.1"/>
</dbReference>
<reference evidence="1" key="1">
    <citation type="journal article" date="2022" name="Clin. Infect. Dis.">
        <title>Association between Clostridium innocuum and antibiotic-associated diarrhea in adults and children: A cross-sectional study and comparative genomics analysis.</title>
        <authorList>
            <person name="Cherny K.E."/>
            <person name="Muscat E.B."/>
            <person name="Balaji A."/>
            <person name="Mukherjee J."/>
            <person name="Ozer E.A."/>
            <person name="Angarone M.P."/>
            <person name="Hauser A.R."/>
            <person name="Sichel J.S."/>
            <person name="Amponsah E."/>
            <person name="Kociolek L.K."/>
        </authorList>
    </citation>
    <scope>NUCLEOTIDE SEQUENCE</scope>
    <source>
        <strain evidence="1">NU1-AC-029v</strain>
    </source>
</reference>